<dbReference type="PANTHER" id="PTHR18945">
    <property type="entry name" value="NEUROTRANSMITTER GATED ION CHANNEL"/>
    <property type="match status" value="1"/>
</dbReference>
<gene>
    <name evidence="5" type="primary">LOC106161109</name>
</gene>
<dbReference type="Pfam" id="PF02931">
    <property type="entry name" value="Neur_chan_LBD"/>
    <property type="match status" value="1"/>
</dbReference>
<dbReference type="KEGG" id="lak:106161109"/>
<accession>A0A1S3I581</accession>
<feature type="compositionally biased region" description="Basic and acidic residues" evidence="1">
    <location>
        <begin position="412"/>
        <end position="422"/>
    </location>
</feature>
<protein>
    <submittedName>
        <fullName evidence="5">Uncharacterized protein LOC106161109</fullName>
    </submittedName>
</protein>
<feature type="transmembrane region" description="Helical" evidence="2">
    <location>
        <begin position="272"/>
        <end position="292"/>
    </location>
</feature>
<feature type="region of interest" description="Disordered" evidence="1">
    <location>
        <begin position="400"/>
        <end position="602"/>
    </location>
</feature>
<evidence type="ECO:0000256" key="1">
    <source>
        <dbReference type="SAM" id="MobiDB-lite"/>
    </source>
</evidence>
<dbReference type="InterPro" id="IPR006202">
    <property type="entry name" value="Neur_chan_lig-bd"/>
</dbReference>
<dbReference type="OrthoDB" id="5975154at2759"/>
<keyword evidence="2" id="KW-1133">Transmembrane helix</keyword>
<organism evidence="4 5">
    <name type="scientific">Lingula anatina</name>
    <name type="common">Brachiopod</name>
    <name type="synonym">Lingula unguis</name>
    <dbReference type="NCBI Taxonomy" id="7574"/>
    <lineage>
        <taxon>Eukaryota</taxon>
        <taxon>Metazoa</taxon>
        <taxon>Spiralia</taxon>
        <taxon>Lophotrochozoa</taxon>
        <taxon>Brachiopoda</taxon>
        <taxon>Linguliformea</taxon>
        <taxon>Lingulata</taxon>
        <taxon>Lingulida</taxon>
        <taxon>Linguloidea</taxon>
        <taxon>Lingulidae</taxon>
        <taxon>Lingula</taxon>
    </lineage>
</organism>
<dbReference type="GO" id="GO:0016020">
    <property type="term" value="C:membrane"/>
    <property type="evidence" value="ECO:0007669"/>
    <property type="project" value="InterPro"/>
</dbReference>
<keyword evidence="2" id="KW-0472">Membrane</keyword>
<feature type="transmembrane region" description="Helical" evidence="2">
    <location>
        <begin position="312"/>
        <end position="333"/>
    </location>
</feature>
<dbReference type="AlphaFoldDB" id="A0A1S3I581"/>
<evidence type="ECO:0000259" key="3">
    <source>
        <dbReference type="Pfam" id="PF02931"/>
    </source>
</evidence>
<dbReference type="GO" id="GO:0005230">
    <property type="term" value="F:extracellular ligand-gated monoatomic ion channel activity"/>
    <property type="evidence" value="ECO:0007669"/>
    <property type="project" value="InterPro"/>
</dbReference>
<keyword evidence="2" id="KW-0812">Transmembrane</keyword>
<feature type="transmembrane region" description="Helical" evidence="2">
    <location>
        <begin position="217"/>
        <end position="238"/>
    </location>
</feature>
<dbReference type="Gene3D" id="2.70.170.10">
    <property type="entry name" value="Neurotransmitter-gated ion-channel ligand-binding domain"/>
    <property type="match status" value="1"/>
</dbReference>
<dbReference type="InParanoid" id="A0A1S3I581"/>
<feature type="transmembrane region" description="Helical" evidence="2">
    <location>
        <begin position="250"/>
        <end position="265"/>
    </location>
</feature>
<dbReference type="GeneID" id="106161109"/>
<reference evidence="5" key="1">
    <citation type="submission" date="2025-08" db="UniProtKB">
        <authorList>
            <consortium name="RefSeq"/>
        </authorList>
    </citation>
    <scope>IDENTIFICATION</scope>
    <source>
        <tissue evidence="5">Gonads</tissue>
    </source>
</reference>
<dbReference type="Proteomes" id="UP000085678">
    <property type="component" value="Unplaced"/>
</dbReference>
<dbReference type="InterPro" id="IPR038050">
    <property type="entry name" value="Neuro_actylchol_rec"/>
</dbReference>
<feature type="compositionally biased region" description="Polar residues" evidence="1">
    <location>
        <begin position="440"/>
        <end position="455"/>
    </location>
</feature>
<dbReference type="InterPro" id="IPR006201">
    <property type="entry name" value="Neur_channel"/>
</dbReference>
<evidence type="ECO:0000313" key="4">
    <source>
        <dbReference type="Proteomes" id="UP000085678"/>
    </source>
</evidence>
<sequence>MDRFNGIYPTDGAEEDFVTTHELHRNRKVQVNVSCCILTPVDVDQRHQTFSVQFYLRLTWRETRLRGVAEESVNWSEQWDPKIVLLNAVHIYSKSETKSLEYNRRSDIPWVVHVLRVNGTFKASFDVKNYPIDYQELPIHISSEWTQHNLQFQKDTLMKDELFYQSTDKEGSPEWELNPCVMVDEEAPVIEPSMDSATWFQHEDYTIKLFVKRKPTFYIWNVFLVMGIITFLTFATFGNNAQEADERMEITMLFFLILVVVYYFITQRLSIFLTTTLLDVFFLCCLTIQSLVAIQNSIMVSNHRFPSTVDSVLTAVVAGIAVLMFIIFIFILLKKNSNRNQVLNNYVNQYIELCNDIEENMRRKHSRDTMSVNGSVRNEISVTESELETRLRVVSAVESEVFETEPMDDEREQLITDKDVRPKTSTPKNTSTTSPNNTKFNASARGQTKINNSNDKPPPYPTESSRGKDSTTASSYHKKSHSQPETPRNKGVASGSAFVHRLPPSDTPKGKTPGDNFGNLPAQQRETSDNAIKPTAASSSFEAAAEQMVRHLSCEEQPYSKQRNNSESDKRKPPSHFERNLSATSSSVSPASPTTPVYECSV</sequence>
<proteinExistence type="predicted"/>
<evidence type="ECO:0000313" key="5">
    <source>
        <dbReference type="RefSeq" id="XP_013393422.1"/>
    </source>
</evidence>
<dbReference type="Gene3D" id="1.20.58.390">
    <property type="entry name" value="Neurotransmitter-gated ion-channel transmembrane domain"/>
    <property type="match status" value="1"/>
</dbReference>
<keyword evidence="4" id="KW-1185">Reference proteome</keyword>
<dbReference type="SUPFAM" id="SSF63712">
    <property type="entry name" value="Nicotinic receptor ligand binding domain-like"/>
    <property type="match status" value="1"/>
</dbReference>
<feature type="compositionally biased region" description="Basic and acidic residues" evidence="1">
    <location>
        <begin position="564"/>
        <end position="579"/>
    </location>
</feature>
<feature type="compositionally biased region" description="Low complexity" evidence="1">
    <location>
        <begin position="423"/>
        <end position="439"/>
    </location>
</feature>
<dbReference type="RefSeq" id="XP_013393422.1">
    <property type="nucleotide sequence ID" value="XM_013537968.1"/>
</dbReference>
<evidence type="ECO:0000256" key="2">
    <source>
        <dbReference type="SAM" id="Phobius"/>
    </source>
</evidence>
<feature type="compositionally biased region" description="Low complexity" evidence="1">
    <location>
        <begin position="536"/>
        <end position="546"/>
    </location>
</feature>
<name>A0A1S3I581_LINAN</name>
<feature type="compositionally biased region" description="Acidic residues" evidence="1">
    <location>
        <begin position="400"/>
        <end position="411"/>
    </location>
</feature>
<feature type="domain" description="Neurotransmitter-gated ion-channel ligand-binding" evidence="3">
    <location>
        <begin position="25"/>
        <end position="151"/>
    </location>
</feature>
<feature type="compositionally biased region" description="Low complexity" evidence="1">
    <location>
        <begin position="582"/>
        <end position="602"/>
    </location>
</feature>
<dbReference type="GO" id="GO:0004888">
    <property type="term" value="F:transmembrane signaling receptor activity"/>
    <property type="evidence" value="ECO:0007669"/>
    <property type="project" value="InterPro"/>
</dbReference>
<dbReference type="InterPro" id="IPR036734">
    <property type="entry name" value="Neur_chan_lig-bd_sf"/>
</dbReference>